<protein>
    <submittedName>
        <fullName evidence="1">Uncharacterized protein</fullName>
    </submittedName>
</protein>
<dbReference type="AlphaFoldDB" id="A0AA46SW93"/>
<organism evidence="1 2">
    <name type="scientific">Xanthomonas sacchari</name>
    <dbReference type="NCBI Taxonomy" id="56458"/>
    <lineage>
        <taxon>Bacteria</taxon>
        <taxon>Pseudomonadati</taxon>
        <taxon>Pseudomonadota</taxon>
        <taxon>Gammaproteobacteria</taxon>
        <taxon>Lysobacterales</taxon>
        <taxon>Lysobacteraceae</taxon>
        <taxon>Xanthomonas</taxon>
    </lineage>
</organism>
<evidence type="ECO:0000313" key="2">
    <source>
        <dbReference type="Proteomes" id="UP001164392"/>
    </source>
</evidence>
<evidence type="ECO:0000313" key="1">
    <source>
        <dbReference type="EMBL" id="UYK89748.1"/>
    </source>
</evidence>
<dbReference type="EMBL" id="CP099534">
    <property type="protein sequence ID" value="UYK89748.1"/>
    <property type="molecule type" value="Genomic_DNA"/>
</dbReference>
<accession>A0AA46SW93</accession>
<dbReference type="Proteomes" id="UP001164392">
    <property type="component" value="Chromosome"/>
</dbReference>
<name>A0AA46SW93_9XANT</name>
<gene>
    <name evidence="1" type="ORF">NG824_04725</name>
</gene>
<proteinExistence type="predicted"/>
<reference evidence="1" key="1">
    <citation type="submission" date="2022-06" db="EMBL/GenBank/DDBJ databases">
        <title>Dynamics of rice microbiomes reveals core vertical transmitted seed endophytes.</title>
        <authorList>
            <person name="Liao K."/>
            <person name="Zhang X."/>
        </authorList>
    </citation>
    <scope>NUCLEOTIDE SEQUENCE</scope>
    <source>
        <strain evidence="1">JR3-14</strain>
    </source>
</reference>
<dbReference type="RefSeq" id="WP_152182212.1">
    <property type="nucleotide sequence ID" value="NZ_CP099534.1"/>
</dbReference>
<sequence>MKNEFEDDLIIVPVPPLVAVLLNLEKKKGSSLTEGEVLEARDNAVCIALPKGVCDAIAESRGYNDIDPERAWEEWVEIRSSLQAGSDS</sequence>